<feature type="transmembrane region" description="Helical" evidence="1">
    <location>
        <begin position="15"/>
        <end position="35"/>
    </location>
</feature>
<reference evidence="2 3" key="1">
    <citation type="submission" date="2016-02" db="EMBL/GenBank/DDBJ databases">
        <authorList>
            <person name="Wen L."/>
            <person name="He K."/>
            <person name="Yang H."/>
        </authorList>
    </citation>
    <scope>NUCLEOTIDE SEQUENCE [LARGE SCALE GENOMIC DNA]</scope>
    <source>
        <strain evidence="2 3">CV58</strain>
    </source>
</reference>
<dbReference type="InterPro" id="IPR032314">
    <property type="entry name" value="DUF4845"/>
</dbReference>
<accession>A0A139SWT7</accession>
<sequence>MKSITQAFPGKQKGASPMGILLAVVIILFVVSIAFKMVPHYMDYKAIEKSVEGLSSVSSGSVKTPAAFYQYMQKSMQINAIQNVKAEDIMKVERNGNQFTVYIDYERREPMIKNLSLIAHFKKELSVPVP</sequence>
<keyword evidence="1" id="KW-0812">Transmembrane</keyword>
<keyword evidence="1" id="KW-1133">Transmembrane helix</keyword>
<evidence type="ECO:0008006" key="4">
    <source>
        <dbReference type="Google" id="ProtNLM"/>
    </source>
</evidence>
<keyword evidence="1" id="KW-0472">Membrane</keyword>
<evidence type="ECO:0000313" key="2">
    <source>
        <dbReference type="EMBL" id="KXU39058.1"/>
    </source>
</evidence>
<name>A0A139SWT7_9GAMM</name>
<dbReference type="Proteomes" id="UP000072660">
    <property type="component" value="Unassembled WGS sequence"/>
</dbReference>
<proteinExistence type="predicted"/>
<comment type="caution">
    <text evidence="2">The sequence shown here is derived from an EMBL/GenBank/DDBJ whole genome shotgun (WGS) entry which is preliminary data.</text>
</comment>
<dbReference type="EMBL" id="LSZO01000047">
    <property type="protein sequence ID" value="KXU39058.1"/>
    <property type="molecule type" value="Genomic_DNA"/>
</dbReference>
<organism evidence="2 3">
    <name type="scientific">Ventosimonas gracilis</name>
    <dbReference type="NCBI Taxonomy" id="1680762"/>
    <lineage>
        <taxon>Bacteria</taxon>
        <taxon>Pseudomonadati</taxon>
        <taxon>Pseudomonadota</taxon>
        <taxon>Gammaproteobacteria</taxon>
        <taxon>Pseudomonadales</taxon>
        <taxon>Ventosimonadaceae</taxon>
        <taxon>Ventosimonas</taxon>
    </lineage>
</organism>
<evidence type="ECO:0000313" key="3">
    <source>
        <dbReference type="Proteomes" id="UP000072660"/>
    </source>
</evidence>
<evidence type="ECO:0000256" key="1">
    <source>
        <dbReference type="SAM" id="Phobius"/>
    </source>
</evidence>
<protein>
    <recommendedName>
        <fullName evidence="4">DUF4845 domain-containing protein</fullName>
    </recommendedName>
</protein>
<keyword evidence="3" id="KW-1185">Reference proteome</keyword>
<gene>
    <name evidence="2" type="ORF">AXE65_10695</name>
</gene>
<dbReference type="Pfam" id="PF16137">
    <property type="entry name" value="DUF4845"/>
    <property type="match status" value="1"/>
</dbReference>
<dbReference type="AlphaFoldDB" id="A0A139SWT7"/>